<dbReference type="Proteomes" id="UP000197068">
    <property type="component" value="Unassembled WGS sequence"/>
</dbReference>
<evidence type="ECO:0000313" key="1">
    <source>
        <dbReference type="EMBL" id="GAW96685.1"/>
    </source>
</evidence>
<accession>A0ABQ0MWF1</accession>
<reference evidence="1 2" key="1">
    <citation type="submission" date="2017-06" db="EMBL/GenBank/DDBJ databases">
        <title>Whole Genome Sequences of Colwellia marinimaniae MTCD1.</title>
        <authorList>
            <person name="Kusumoto H."/>
            <person name="Inoue M."/>
            <person name="Tanikawa K."/>
            <person name="Maeji H."/>
            <person name="Cameron J.H."/>
            <person name="Bartlett D.H."/>
        </authorList>
    </citation>
    <scope>NUCLEOTIDE SEQUENCE [LARGE SCALE GENOMIC DNA]</scope>
    <source>
        <strain evidence="1 2">MTCD1</strain>
    </source>
</reference>
<gene>
    <name evidence="1" type="ORF">MTCD1_02305</name>
</gene>
<comment type="caution">
    <text evidence="1">The sequence shown here is derived from an EMBL/GenBank/DDBJ whole genome shotgun (WGS) entry which is preliminary data.</text>
</comment>
<evidence type="ECO:0000313" key="2">
    <source>
        <dbReference type="Proteomes" id="UP000197068"/>
    </source>
</evidence>
<organism evidence="1 2">
    <name type="scientific">Colwellia marinimaniae</name>
    <dbReference type="NCBI Taxonomy" id="1513592"/>
    <lineage>
        <taxon>Bacteria</taxon>
        <taxon>Pseudomonadati</taxon>
        <taxon>Pseudomonadota</taxon>
        <taxon>Gammaproteobacteria</taxon>
        <taxon>Alteromonadales</taxon>
        <taxon>Colwelliaceae</taxon>
        <taxon>Colwellia</taxon>
    </lineage>
</organism>
<proteinExistence type="predicted"/>
<keyword evidence="2" id="KW-1185">Reference proteome</keyword>
<dbReference type="RefSeq" id="WP_159459906.1">
    <property type="nucleotide sequence ID" value="NZ_BDQM01000017.1"/>
</dbReference>
<protein>
    <submittedName>
        <fullName evidence="1">Uncharacterized protein</fullName>
    </submittedName>
</protein>
<name>A0ABQ0MWF1_9GAMM</name>
<sequence length="105" mass="11956">MDYESVAIKLFAPAQINNIKYKMLHIFKALLKHKLWKYELHKDLDGSCLAMGEKVCLNLSFIIAARQMLNIDDPIDYSIAGGFLDKELKQGLTDYLISINVTAHI</sequence>
<dbReference type="EMBL" id="BDQM01000017">
    <property type="protein sequence ID" value="GAW96685.1"/>
    <property type="molecule type" value="Genomic_DNA"/>
</dbReference>